<feature type="transmembrane region" description="Helical" evidence="1">
    <location>
        <begin position="131"/>
        <end position="151"/>
    </location>
</feature>
<evidence type="ECO:0000256" key="1">
    <source>
        <dbReference type="SAM" id="Phobius"/>
    </source>
</evidence>
<evidence type="ECO:0000313" key="2">
    <source>
        <dbReference type="EMBL" id="OIQ71887.1"/>
    </source>
</evidence>
<protein>
    <recommendedName>
        <fullName evidence="3">DUF2127 domain-containing protein</fullName>
    </recommendedName>
</protein>
<keyword evidence="1" id="KW-1133">Transmembrane helix</keyword>
<name>A0A1J5PVR7_9ZZZZ</name>
<keyword evidence="1" id="KW-0812">Transmembrane</keyword>
<dbReference type="InterPro" id="IPR021125">
    <property type="entry name" value="DUF2127"/>
</dbReference>
<evidence type="ECO:0008006" key="3">
    <source>
        <dbReference type="Google" id="ProtNLM"/>
    </source>
</evidence>
<organism evidence="2">
    <name type="scientific">mine drainage metagenome</name>
    <dbReference type="NCBI Taxonomy" id="410659"/>
    <lineage>
        <taxon>unclassified sequences</taxon>
        <taxon>metagenomes</taxon>
        <taxon>ecological metagenomes</taxon>
    </lineage>
</organism>
<feature type="transmembrane region" description="Helical" evidence="1">
    <location>
        <begin position="20"/>
        <end position="41"/>
    </location>
</feature>
<gene>
    <name evidence="2" type="ORF">GALL_464940</name>
</gene>
<accession>A0A1J5PVR7</accession>
<keyword evidence="1" id="KW-0472">Membrane</keyword>
<reference evidence="2" key="1">
    <citation type="submission" date="2016-10" db="EMBL/GenBank/DDBJ databases">
        <title>Sequence of Gallionella enrichment culture.</title>
        <authorList>
            <person name="Poehlein A."/>
            <person name="Muehling M."/>
            <person name="Daniel R."/>
        </authorList>
    </citation>
    <scope>NUCLEOTIDE SEQUENCE</scope>
</reference>
<comment type="caution">
    <text evidence="2">The sequence shown here is derived from an EMBL/GenBank/DDBJ whole genome shotgun (WGS) entry which is preliminary data.</text>
</comment>
<sequence>MTTYTPTVEHRLHQIFEVSLLAKGLLATAEMLGGLGLWLLSNDWIVRTAQMLGRREITGAPTDHLTLRALHFAEGFSVQSQSFWAWYMIVHATMRLAVVLGLVLRIDWAYPASIVMLFGFIAYQLERFWFTGAWSLIALTLFDLAVIWLIWHEHQQLRLRRAAAK</sequence>
<dbReference type="Pfam" id="PF09900">
    <property type="entry name" value="DUF2127"/>
    <property type="match status" value="1"/>
</dbReference>
<proteinExistence type="predicted"/>
<dbReference type="EMBL" id="MLJW01003516">
    <property type="protein sequence ID" value="OIQ71887.1"/>
    <property type="molecule type" value="Genomic_DNA"/>
</dbReference>
<dbReference type="AlphaFoldDB" id="A0A1J5PVR7"/>